<dbReference type="EMBL" id="LHXS01000029">
    <property type="protein sequence ID" value="KXA97050.1"/>
    <property type="molecule type" value="Genomic_DNA"/>
</dbReference>
<accession>A0A133USE4</accession>
<dbReference type="Proteomes" id="UP000070414">
    <property type="component" value="Unassembled WGS sequence"/>
</dbReference>
<proteinExistence type="predicted"/>
<reference evidence="1 2" key="1">
    <citation type="journal article" date="2016" name="Sci. Rep.">
        <title>Metabolic traits of an uncultured archaeal lineage -MSBL1- from brine pools of the Red Sea.</title>
        <authorList>
            <person name="Mwirichia R."/>
            <person name="Alam I."/>
            <person name="Rashid M."/>
            <person name="Vinu M."/>
            <person name="Ba-Alawi W."/>
            <person name="Anthony Kamau A."/>
            <person name="Kamanda Ngugi D."/>
            <person name="Goker M."/>
            <person name="Klenk H.P."/>
            <person name="Bajic V."/>
            <person name="Stingl U."/>
        </authorList>
    </citation>
    <scope>NUCLEOTIDE SEQUENCE [LARGE SCALE GENOMIC DNA]</scope>
    <source>
        <strain evidence="1">SCGC-AAA259I14</strain>
    </source>
</reference>
<comment type="caution">
    <text evidence="1">The sequence shown here is derived from an EMBL/GenBank/DDBJ whole genome shotgun (WGS) entry which is preliminary data.</text>
</comment>
<gene>
    <name evidence="1" type="ORF">AKJ38_02055</name>
</gene>
<sequence>MNQIISRSRAEAKKLPSIKVLHEKLRDSEVLEELDLKNYLADGCYVKKFLNSRRKKTDPRSEKKISTLNIAPSIWK</sequence>
<evidence type="ECO:0000313" key="2">
    <source>
        <dbReference type="Proteomes" id="UP000070414"/>
    </source>
</evidence>
<protein>
    <submittedName>
        <fullName evidence="1">Uncharacterized protein</fullName>
    </submittedName>
</protein>
<evidence type="ECO:0000313" key="1">
    <source>
        <dbReference type="EMBL" id="KXA97050.1"/>
    </source>
</evidence>
<name>A0A133USE4_9EURY</name>
<organism evidence="1 2">
    <name type="scientific">candidate division MSBL1 archaeon SCGC-AAA259I14</name>
    <dbReference type="NCBI Taxonomy" id="1698268"/>
    <lineage>
        <taxon>Archaea</taxon>
        <taxon>Methanobacteriati</taxon>
        <taxon>Methanobacteriota</taxon>
        <taxon>candidate division MSBL1</taxon>
    </lineage>
</organism>
<dbReference type="AlphaFoldDB" id="A0A133USE4"/>
<keyword evidence="2" id="KW-1185">Reference proteome</keyword>